<dbReference type="EMBL" id="AAVT01000026">
    <property type="protein sequence ID" value="EAW29577.1"/>
    <property type="molecule type" value="Genomic_DNA"/>
</dbReference>
<name>A0YHW2_9GAMM</name>
<sequence>MRPRYPEQTVTYTIQADLNLPQHPLKTIPLLGLIKPLKLALIPSFSAIYPDDLTKIIDMLDFGDRVYAVLLPDFDYD</sequence>
<protein>
    <submittedName>
        <fullName evidence="1">Uncharacterized protein</fullName>
    </submittedName>
</protein>
<evidence type="ECO:0000313" key="1">
    <source>
        <dbReference type="EMBL" id="EAW29577.1"/>
    </source>
</evidence>
<organism evidence="1 2">
    <name type="scientific">marine gamma proteobacterium HTCC2143</name>
    <dbReference type="NCBI Taxonomy" id="247633"/>
    <lineage>
        <taxon>Bacteria</taxon>
        <taxon>Pseudomonadati</taxon>
        <taxon>Pseudomonadota</taxon>
        <taxon>Gammaproteobacteria</taxon>
        <taxon>Cellvibrionales</taxon>
        <taxon>Spongiibacteraceae</taxon>
        <taxon>BD1-7 clade</taxon>
    </lineage>
</organism>
<dbReference type="AlphaFoldDB" id="A0YHW2"/>
<comment type="caution">
    <text evidence="1">The sequence shown here is derived from an EMBL/GenBank/DDBJ whole genome shotgun (WGS) entry which is preliminary data.</text>
</comment>
<gene>
    <name evidence="1" type="ORF">GP2143_00035</name>
</gene>
<keyword evidence="2" id="KW-1185">Reference proteome</keyword>
<accession>A0YHW2</accession>
<evidence type="ECO:0000313" key="2">
    <source>
        <dbReference type="Proteomes" id="UP000004931"/>
    </source>
</evidence>
<dbReference type="Proteomes" id="UP000004931">
    <property type="component" value="Unassembled WGS sequence"/>
</dbReference>
<proteinExistence type="predicted"/>
<reference evidence="1 2" key="1">
    <citation type="journal article" date="2010" name="J. Bacteriol.">
        <title>Genome sequence of the oligotrophic marine Gammaproteobacterium HTCC2143, isolated from the Oregon Coast.</title>
        <authorList>
            <person name="Oh H.M."/>
            <person name="Kang I."/>
            <person name="Ferriera S."/>
            <person name="Giovannoni S.J."/>
            <person name="Cho J.C."/>
        </authorList>
    </citation>
    <scope>NUCLEOTIDE SEQUENCE [LARGE SCALE GENOMIC DNA]</scope>
    <source>
        <strain evidence="1 2">HTCC2143</strain>
    </source>
</reference>